<evidence type="ECO:0000256" key="2">
    <source>
        <dbReference type="ARBA" id="ARBA00022723"/>
    </source>
</evidence>
<evidence type="ECO:0000313" key="7">
    <source>
        <dbReference type="Proteomes" id="UP000029999"/>
    </source>
</evidence>
<dbReference type="PROSITE" id="PS00198">
    <property type="entry name" value="4FE4S_FER_1"/>
    <property type="match status" value="3"/>
</dbReference>
<evidence type="ECO:0000256" key="4">
    <source>
        <dbReference type="ARBA" id="ARBA00023014"/>
    </source>
</evidence>
<evidence type="ECO:0000256" key="3">
    <source>
        <dbReference type="ARBA" id="ARBA00023004"/>
    </source>
</evidence>
<comment type="caution">
    <text evidence="6">The sequence shown here is derived from an EMBL/GenBank/DDBJ whole genome shotgun (WGS) entry which is preliminary data.</text>
</comment>
<dbReference type="SUPFAM" id="SSF54862">
    <property type="entry name" value="4Fe-4S ferredoxins"/>
    <property type="match status" value="1"/>
</dbReference>
<dbReference type="RefSeq" id="WP_036312366.1">
    <property type="nucleotide sequence ID" value="NZ_JRQD01000002.1"/>
</dbReference>
<evidence type="ECO:0000259" key="5">
    <source>
        <dbReference type="PROSITE" id="PS51379"/>
    </source>
</evidence>
<name>A0A0A0BHB1_9GAMM</name>
<dbReference type="Pfam" id="PF00037">
    <property type="entry name" value="Fer4"/>
    <property type="match status" value="1"/>
</dbReference>
<keyword evidence="1" id="KW-0004">4Fe-4S</keyword>
<feature type="domain" description="4Fe-4S ferredoxin-type" evidence="5">
    <location>
        <begin position="178"/>
        <end position="207"/>
    </location>
</feature>
<feature type="domain" description="4Fe-4S ferredoxin-type" evidence="5">
    <location>
        <begin position="386"/>
        <end position="414"/>
    </location>
</feature>
<dbReference type="GO" id="GO:0046872">
    <property type="term" value="F:metal ion binding"/>
    <property type="evidence" value="ECO:0007669"/>
    <property type="project" value="UniProtKB-KW"/>
</dbReference>
<dbReference type="STRING" id="392484.LP43_0835"/>
<evidence type="ECO:0000256" key="1">
    <source>
        <dbReference type="ARBA" id="ARBA00022485"/>
    </source>
</evidence>
<reference evidence="6 7" key="1">
    <citation type="submission" date="2014-09" db="EMBL/GenBank/DDBJ databases">
        <authorList>
            <person name="Grob C."/>
            <person name="Taubert M."/>
            <person name="Howat A.M."/>
            <person name="Burns O.J."/>
            <person name="Dixon J.L."/>
            <person name="Chen Y."/>
            <person name="Murrell J.C."/>
        </authorList>
    </citation>
    <scope>NUCLEOTIDE SEQUENCE [LARGE SCALE GENOMIC DNA]</scope>
    <source>
        <strain evidence="6">L4</strain>
    </source>
</reference>
<keyword evidence="2" id="KW-0479">Metal-binding</keyword>
<dbReference type="Gene3D" id="3.30.70.20">
    <property type="match status" value="3"/>
</dbReference>
<dbReference type="Pfam" id="PF13187">
    <property type="entry name" value="Fer4_9"/>
    <property type="match status" value="1"/>
</dbReference>
<accession>A0A0A0BHB1</accession>
<dbReference type="InterPro" id="IPR017900">
    <property type="entry name" value="4Fe4S_Fe_S_CS"/>
</dbReference>
<keyword evidence="3" id="KW-0408">Iron</keyword>
<dbReference type="GO" id="GO:0051539">
    <property type="term" value="F:4 iron, 4 sulfur cluster binding"/>
    <property type="evidence" value="ECO:0007669"/>
    <property type="project" value="UniProtKB-KW"/>
</dbReference>
<dbReference type="AlphaFoldDB" id="A0A0A0BHB1"/>
<dbReference type="PROSITE" id="PS51379">
    <property type="entry name" value="4FE4S_FER_2"/>
    <property type="match status" value="3"/>
</dbReference>
<proteinExistence type="predicted"/>
<dbReference type="PANTHER" id="PTHR43687">
    <property type="entry name" value="ADENYLYLSULFATE REDUCTASE, BETA SUBUNIT"/>
    <property type="match status" value="1"/>
</dbReference>
<gene>
    <name evidence="6" type="ORF">LP43_0835</name>
</gene>
<dbReference type="Proteomes" id="UP000029999">
    <property type="component" value="Unassembled WGS sequence"/>
</dbReference>
<dbReference type="EMBL" id="JRQD01000002">
    <property type="protein sequence ID" value="KGM07225.1"/>
    <property type="molecule type" value="Genomic_DNA"/>
</dbReference>
<keyword evidence="4" id="KW-0411">Iron-sulfur</keyword>
<evidence type="ECO:0000313" key="6">
    <source>
        <dbReference type="EMBL" id="KGM07225.1"/>
    </source>
</evidence>
<dbReference type="InterPro" id="IPR017896">
    <property type="entry name" value="4Fe4S_Fe-S-bd"/>
</dbReference>
<sequence>MYKAVLEAGKKVVEPAEYIEFESAGRCLVLGDTVSLNAVLPQLATLELYCLSTDDTPVDAAESVTIIKQPLSSLTGWLGDFKATFSDHELKVDLVLDLSPQPKITTVVPPLGYFAPGEDKQALVEALQQLPDLVGVFDKPKFFNYNADICAHGRRGVKGCTNCIDACPAGAVESSGWDLINVNPSLCQGCGSCTVVCPSGAISYALPTLDISINRLREMLQSYFEQSSDAPQLLIHDESRAQTLLEAYDWALADNVVPFSVEEIGALGMPFWLTALAYGVGRVHVWDAGSHDDHDWQEVQEKIEETNTIVASLGFGHDRLQYLDYKDFESVQKALSQTVTDMPITAAKYAGVDDKRRMTSMALTHLHQHAPQQVTEVKLTTEAAFGEIEVDKQACTLCMSCVSVCPVGAVVDGVDKPQLNFIEDLCVQCGICDTACPEDAITLSPRYLFEREQARQKRILNEEAIFHCIGCHKPFATQKMIDTMMEKLSGHHMFQGAALERLKMCEDCRVKAMFKDS</sequence>
<protein>
    <submittedName>
        <fullName evidence="6">Iron-sulfur cluster-binding protein</fullName>
    </submittedName>
</protein>
<dbReference type="PANTHER" id="PTHR43687:SF4">
    <property type="entry name" value="BLR5484 PROTEIN"/>
    <property type="match status" value="1"/>
</dbReference>
<dbReference type="InterPro" id="IPR050572">
    <property type="entry name" value="Fe-S_Ferredoxin"/>
</dbReference>
<feature type="domain" description="4Fe-4S ferredoxin-type" evidence="5">
    <location>
        <begin position="415"/>
        <end position="446"/>
    </location>
</feature>
<organism evidence="6 7">
    <name type="scientific">Methylophaga thiooxydans</name>
    <dbReference type="NCBI Taxonomy" id="392484"/>
    <lineage>
        <taxon>Bacteria</taxon>
        <taxon>Pseudomonadati</taxon>
        <taxon>Pseudomonadota</taxon>
        <taxon>Gammaproteobacteria</taxon>
        <taxon>Thiotrichales</taxon>
        <taxon>Piscirickettsiaceae</taxon>
        <taxon>Methylophaga</taxon>
    </lineage>
</organism>